<organism evidence="4 5">
    <name type="scientific">Paractinoplanes lichenicola</name>
    <dbReference type="NCBI Taxonomy" id="2802976"/>
    <lineage>
        <taxon>Bacteria</taxon>
        <taxon>Bacillati</taxon>
        <taxon>Actinomycetota</taxon>
        <taxon>Actinomycetes</taxon>
        <taxon>Micromonosporales</taxon>
        <taxon>Micromonosporaceae</taxon>
        <taxon>Paractinoplanes</taxon>
    </lineage>
</organism>
<dbReference type="CDD" id="cd04301">
    <property type="entry name" value="NAT_SF"/>
    <property type="match status" value="1"/>
</dbReference>
<evidence type="ECO:0000256" key="1">
    <source>
        <dbReference type="ARBA" id="ARBA00022679"/>
    </source>
</evidence>
<accession>A0ABS1VZR1</accession>
<dbReference type="PROSITE" id="PS51186">
    <property type="entry name" value="GNAT"/>
    <property type="match status" value="1"/>
</dbReference>
<gene>
    <name evidence="4" type="ORF">JKJ07_36915</name>
</gene>
<evidence type="ECO:0000313" key="5">
    <source>
        <dbReference type="Proteomes" id="UP000598996"/>
    </source>
</evidence>
<keyword evidence="5" id="KW-1185">Reference proteome</keyword>
<protein>
    <submittedName>
        <fullName evidence="4">GNAT family N-acetyltransferase</fullName>
    </submittedName>
</protein>
<dbReference type="EMBL" id="JAENHO010000012">
    <property type="protein sequence ID" value="MBL7259918.1"/>
    <property type="molecule type" value="Genomic_DNA"/>
</dbReference>
<sequence length="231" mass="24704">MTTVDRVVLDNPVWCALTGPQRRFAISKGQAARYQPEVSPFVALADAADPAAWADLAELVEPGTTVLMPGAPDEGPAVGWELVGGGKGVQLTGEDLVAAPDPEVVTLGAVDVPEMLDLVARTKPGPFGPRTLELGGYRGIRHDGKLVAMAGERVRPPGWAEISAVCTDPAFRGRGLANRLVRAVAAGIQERGERPFLHAAGNNDNAIRLYLAMGFRHRRDINFHAYRIATR</sequence>
<dbReference type="Pfam" id="PF08445">
    <property type="entry name" value="FR47"/>
    <property type="match status" value="1"/>
</dbReference>
<evidence type="ECO:0000256" key="2">
    <source>
        <dbReference type="ARBA" id="ARBA00023315"/>
    </source>
</evidence>
<dbReference type="InterPro" id="IPR000182">
    <property type="entry name" value="GNAT_dom"/>
</dbReference>
<dbReference type="Gene3D" id="3.40.630.30">
    <property type="match status" value="1"/>
</dbReference>
<dbReference type="InterPro" id="IPR013653">
    <property type="entry name" value="GCN5-like_dom"/>
</dbReference>
<dbReference type="PANTHER" id="PTHR43420:SF3">
    <property type="entry name" value="N-ACETYLTRANSFERASE DOMAIN-CONTAINING PROTEIN"/>
    <property type="match status" value="1"/>
</dbReference>
<dbReference type="SUPFAM" id="SSF55729">
    <property type="entry name" value="Acyl-CoA N-acyltransferases (Nat)"/>
    <property type="match status" value="1"/>
</dbReference>
<keyword evidence="2" id="KW-0012">Acyltransferase</keyword>
<name>A0ABS1VZR1_9ACTN</name>
<evidence type="ECO:0000259" key="3">
    <source>
        <dbReference type="PROSITE" id="PS51186"/>
    </source>
</evidence>
<dbReference type="PANTHER" id="PTHR43420">
    <property type="entry name" value="ACETYLTRANSFERASE"/>
    <property type="match status" value="1"/>
</dbReference>
<evidence type="ECO:0000313" key="4">
    <source>
        <dbReference type="EMBL" id="MBL7259918.1"/>
    </source>
</evidence>
<keyword evidence="1" id="KW-0808">Transferase</keyword>
<proteinExistence type="predicted"/>
<reference evidence="4 5" key="1">
    <citation type="submission" date="2021-01" db="EMBL/GenBank/DDBJ databases">
        <title>Actinoplanes sp. nov. LDG1-01 isolated from lichen.</title>
        <authorList>
            <person name="Saeng-In P."/>
            <person name="Phongsopitanun W."/>
            <person name="Kanchanasin P."/>
            <person name="Yuki M."/>
            <person name="Kudo T."/>
            <person name="Ohkuma M."/>
            <person name="Tanasupawat S."/>
        </authorList>
    </citation>
    <scope>NUCLEOTIDE SEQUENCE [LARGE SCALE GENOMIC DNA]</scope>
    <source>
        <strain evidence="4 5">LDG1-01</strain>
    </source>
</reference>
<dbReference type="RefSeq" id="WP_202996610.1">
    <property type="nucleotide sequence ID" value="NZ_JAENHO010000012.1"/>
</dbReference>
<dbReference type="InterPro" id="IPR050680">
    <property type="entry name" value="YpeA/RimI_acetyltransf"/>
</dbReference>
<dbReference type="InterPro" id="IPR016181">
    <property type="entry name" value="Acyl_CoA_acyltransferase"/>
</dbReference>
<feature type="domain" description="N-acetyltransferase" evidence="3">
    <location>
        <begin position="102"/>
        <end position="231"/>
    </location>
</feature>
<comment type="caution">
    <text evidence="4">The sequence shown here is derived from an EMBL/GenBank/DDBJ whole genome shotgun (WGS) entry which is preliminary data.</text>
</comment>
<dbReference type="Proteomes" id="UP000598996">
    <property type="component" value="Unassembled WGS sequence"/>
</dbReference>